<dbReference type="STRING" id="104452.A0A0L7L0R8"/>
<dbReference type="Gene3D" id="3.40.525.10">
    <property type="entry name" value="CRAL-TRIO lipid binding domain"/>
    <property type="match status" value="1"/>
</dbReference>
<keyword evidence="2" id="KW-1185">Reference proteome</keyword>
<reference evidence="1 2" key="1">
    <citation type="journal article" date="2015" name="Genome Biol. Evol.">
        <title>The genome of winter moth (Operophtera brumata) provides a genomic perspective on sexual dimorphism and phenology.</title>
        <authorList>
            <person name="Derks M.F."/>
            <person name="Smit S."/>
            <person name="Salis L."/>
            <person name="Schijlen E."/>
            <person name="Bossers A."/>
            <person name="Mateman C."/>
            <person name="Pijl A.S."/>
            <person name="de Ridder D."/>
            <person name="Groenen M.A."/>
            <person name="Visser M.E."/>
            <person name="Megens H.J."/>
        </authorList>
    </citation>
    <scope>NUCLEOTIDE SEQUENCE [LARGE SCALE GENOMIC DNA]</scope>
    <source>
        <strain evidence="1">WM2013NL</strain>
        <tissue evidence="1">Head and thorax</tissue>
    </source>
</reference>
<comment type="caution">
    <text evidence="1">The sequence shown here is derived from an EMBL/GenBank/DDBJ whole genome shotgun (WGS) entry which is preliminary data.</text>
</comment>
<dbReference type="PANTHER" id="PTHR10174">
    <property type="entry name" value="ALPHA-TOCOPHEROL TRANSFER PROTEIN-RELATED"/>
    <property type="match status" value="1"/>
</dbReference>
<dbReference type="AlphaFoldDB" id="A0A0L7L0R8"/>
<evidence type="ECO:0000313" key="1">
    <source>
        <dbReference type="EMBL" id="KOB68906.1"/>
    </source>
</evidence>
<name>A0A0L7L0R8_OPEBR</name>
<organism evidence="1 2">
    <name type="scientific">Operophtera brumata</name>
    <name type="common">Winter moth</name>
    <name type="synonym">Phalaena brumata</name>
    <dbReference type="NCBI Taxonomy" id="104452"/>
    <lineage>
        <taxon>Eukaryota</taxon>
        <taxon>Metazoa</taxon>
        <taxon>Ecdysozoa</taxon>
        <taxon>Arthropoda</taxon>
        <taxon>Hexapoda</taxon>
        <taxon>Insecta</taxon>
        <taxon>Pterygota</taxon>
        <taxon>Neoptera</taxon>
        <taxon>Endopterygota</taxon>
        <taxon>Lepidoptera</taxon>
        <taxon>Glossata</taxon>
        <taxon>Ditrysia</taxon>
        <taxon>Geometroidea</taxon>
        <taxon>Geometridae</taxon>
        <taxon>Larentiinae</taxon>
        <taxon>Operophtera</taxon>
    </lineage>
</organism>
<dbReference type="EMBL" id="JTDY01003863">
    <property type="protein sequence ID" value="KOB68906.1"/>
    <property type="molecule type" value="Genomic_DNA"/>
</dbReference>
<dbReference type="InterPro" id="IPR036865">
    <property type="entry name" value="CRAL-TRIO_dom_sf"/>
</dbReference>
<dbReference type="InterPro" id="IPR036273">
    <property type="entry name" value="CRAL/TRIO_N_dom_sf"/>
</dbReference>
<dbReference type="Proteomes" id="UP000037510">
    <property type="component" value="Unassembled WGS sequence"/>
</dbReference>
<protein>
    <submittedName>
        <fullName evidence="1">Uncharacterized protein</fullName>
    </submittedName>
</protein>
<sequence length="235" mass="27666">MAMIVHLRQNNTQKAIYRTHLDGVHYILLTTDELLLRRFLSSCHYSMERTKRTIDLFFTVRSTAPELFTKRDPWSPEIRRVFEVTDMLPLPNKTKENYKVFIYRLNNSDLDLFSFVDAVKTFFMLADTRLTEDEDIPAGEIPIFDSANVSLKFISKINLSVLRKYMIYTQIKFHEPNSDTLYKDIPLEILPNEDWFLTNDKRWAVDESSRPAACRDERANRARDLPGTFRTLALD</sequence>
<evidence type="ECO:0000313" key="2">
    <source>
        <dbReference type="Proteomes" id="UP000037510"/>
    </source>
</evidence>
<dbReference type="GO" id="GO:0016020">
    <property type="term" value="C:membrane"/>
    <property type="evidence" value="ECO:0007669"/>
    <property type="project" value="TreeGrafter"/>
</dbReference>
<proteinExistence type="predicted"/>
<dbReference type="SUPFAM" id="SSF52087">
    <property type="entry name" value="CRAL/TRIO domain"/>
    <property type="match status" value="1"/>
</dbReference>
<gene>
    <name evidence="1" type="ORF">OBRU01_13820</name>
</gene>
<accession>A0A0L7L0R8</accession>
<dbReference type="SUPFAM" id="SSF46938">
    <property type="entry name" value="CRAL/TRIO N-terminal domain"/>
    <property type="match status" value="1"/>
</dbReference>
<dbReference type="GO" id="GO:1902936">
    <property type="term" value="F:phosphatidylinositol bisphosphate binding"/>
    <property type="evidence" value="ECO:0007669"/>
    <property type="project" value="TreeGrafter"/>
</dbReference>
<feature type="non-terminal residue" evidence="1">
    <location>
        <position position="235"/>
    </location>
</feature>
<dbReference type="PANTHER" id="PTHR10174:SF222">
    <property type="entry name" value="GH10083P-RELATED"/>
    <property type="match status" value="1"/>
</dbReference>